<name>A0AAP2RC21_9EURY</name>
<comment type="caution">
    <text evidence="2">The sequence shown here is derived from an EMBL/GenBank/DDBJ whole genome shotgun (WGS) entry which is preliminary data.</text>
</comment>
<evidence type="ECO:0000313" key="2">
    <source>
        <dbReference type="EMBL" id="MCD1294593.1"/>
    </source>
</evidence>
<dbReference type="Proteomes" id="UP001320159">
    <property type="component" value="Unassembled WGS sequence"/>
</dbReference>
<evidence type="ECO:0000313" key="3">
    <source>
        <dbReference type="Proteomes" id="UP001320159"/>
    </source>
</evidence>
<dbReference type="EMBL" id="PGCK01000004">
    <property type="protein sequence ID" value="MCD1294593.1"/>
    <property type="molecule type" value="Genomic_DNA"/>
</dbReference>
<feature type="transmembrane region" description="Helical" evidence="1">
    <location>
        <begin position="124"/>
        <end position="148"/>
    </location>
</feature>
<sequence>MNNMDLIISTIKKVYSIRHAVEKRAMEKNPFNGIPLLEDIAYRLSSDALSKDQMKDISAFVTATCPNEETLVIMERISAFKAGQKVDRPLKVLLSYVGLILPILIVILIEAYMVYLGIITEMPYLILTFVLILAAIIISVLLFAYLGYDPVYRRDMIENHAWKAIHKECEYRLNLGGQKRLTD</sequence>
<dbReference type="AlphaFoldDB" id="A0AAP2RC21"/>
<proteinExistence type="predicted"/>
<keyword evidence="1" id="KW-0472">Membrane</keyword>
<protein>
    <submittedName>
        <fullName evidence="2">Uncharacterized protein</fullName>
    </submittedName>
</protein>
<dbReference type="RefSeq" id="WP_230741427.1">
    <property type="nucleotide sequence ID" value="NZ_PGCK01000004.1"/>
</dbReference>
<reference evidence="2 3" key="1">
    <citation type="submission" date="2017-11" db="EMBL/GenBank/DDBJ databases">
        <title>Isolation and Characterization of Family Methanocellaceae Species from Potential Methane Hydrate Area Offshore Southwestern Taiwan.</title>
        <authorList>
            <person name="Zhang W.-L."/>
            <person name="Chen W.-C."/>
            <person name="Lai M.-C."/>
            <person name="Chen S.-C."/>
        </authorList>
    </citation>
    <scope>NUCLEOTIDE SEQUENCE [LARGE SCALE GENOMIC DNA]</scope>
    <source>
        <strain evidence="2 3">CWC-04</strain>
    </source>
</reference>
<keyword evidence="1" id="KW-0812">Transmembrane</keyword>
<accession>A0AAP2RC21</accession>
<keyword evidence="3" id="KW-1185">Reference proteome</keyword>
<feature type="transmembrane region" description="Helical" evidence="1">
    <location>
        <begin position="93"/>
        <end position="118"/>
    </location>
</feature>
<organism evidence="2 3">
    <name type="scientific">Methanooceanicella nereidis</name>
    <dbReference type="NCBI Taxonomy" id="2052831"/>
    <lineage>
        <taxon>Archaea</taxon>
        <taxon>Methanobacteriati</taxon>
        <taxon>Methanobacteriota</taxon>
        <taxon>Stenosarchaea group</taxon>
        <taxon>Methanomicrobia</taxon>
        <taxon>Methanocellales</taxon>
        <taxon>Methanocellaceae</taxon>
        <taxon>Methanooceanicella</taxon>
    </lineage>
</organism>
<gene>
    <name evidence="2" type="ORF">CUJ83_06200</name>
</gene>
<evidence type="ECO:0000256" key="1">
    <source>
        <dbReference type="SAM" id="Phobius"/>
    </source>
</evidence>
<keyword evidence="1" id="KW-1133">Transmembrane helix</keyword>